<dbReference type="RefSeq" id="WP_161980738.1">
    <property type="nucleotide sequence ID" value="NZ_JBHSOJ010000016.1"/>
</dbReference>
<reference evidence="6" key="1">
    <citation type="journal article" date="2019" name="Int. J. Syst. Evol. Microbiol.">
        <title>The Global Catalogue of Microorganisms (GCM) 10K type strain sequencing project: providing services to taxonomists for standard genome sequencing and annotation.</title>
        <authorList>
            <consortium name="The Broad Institute Genomics Platform"/>
            <consortium name="The Broad Institute Genome Sequencing Center for Infectious Disease"/>
            <person name="Wu L."/>
            <person name="Ma J."/>
        </authorList>
    </citation>
    <scope>NUCLEOTIDE SEQUENCE [LARGE SCALE GENOMIC DNA]</scope>
    <source>
        <strain evidence="6">DT43</strain>
    </source>
</reference>
<keyword evidence="6" id="KW-1185">Reference proteome</keyword>
<accession>A0ABW0UEN4</accession>
<dbReference type="Proteomes" id="UP001596110">
    <property type="component" value="Unassembled WGS sequence"/>
</dbReference>
<sequence length="97" mass="10860">MLTESLLYHAGVNRQLGKVAEDTDLTDNLQMEKEREISVKAPSISFIHNDVRLNLLDTSGYVDFVSEVERAFSIHDTGIGYGHEASTVPKPCWLLLI</sequence>
<evidence type="ECO:0000256" key="3">
    <source>
        <dbReference type="ARBA" id="ARBA00023134"/>
    </source>
</evidence>
<dbReference type="SUPFAM" id="SSF52540">
    <property type="entry name" value="P-loop containing nucleoside triphosphate hydrolases"/>
    <property type="match status" value="1"/>
</dbReference>
<dbReference type="EMBL" id="JBHSOJ010000016">
    <property type="protein sequence ID" value="MFC5631184.1"/>
    <property type="molecule type" value="Genomic_DNA"/>
</dbReference>
<evidence type="ECO:0000259" key="4">
    <source>
        <dbReference type="Pfam" id="PF00009"/>
    </source>
</evidence>
<keyword evidence="2" id="KW-0648">Protein biosynthesis</keyword>
<dbReference type="InterPro" id="IPR000795">
    <property type="entry name" value="T_Tr_GTP-bd_dom"/>
</dbReference>
<name>A0ABW0UEN4_9STRE</name>
<keyword evidence="1" id="KW-0547">Nucleotide-binding</keyword>
<dbReference type="PANTHER" id="PTHR43261:SF1">
    <property type="entry name" value="RIBOSOME-RELEASING FACTOR 2, MITOCHONDRIAL"/>
    <property type="match status" value="1"/>
</dbReference>
<dbReference type="PANTHER" id="PTHR43261">
    <property type="entry name" value="TRANSLATION ELONGATION FACTOR G-RELATED"/>
    <property type="match status" value="1"/>
</dbReference>
<evidence type="ECO:0000313" key="6">
    <source>
        <dbReference type="Proteomes" id="UP001596110"/>
    </source>
</evidence>
<dbReference type="Pfam" id="PF00009">
    <property type="entry name" value="GTP_EFTU"/>
    <property type="match status" value="1"/>
</dbReference>
<organism evidence="5 6">
    <name type="scientific">Streptococcus caledonicus</name>
    <dbReference type="NCBI Taxonomy" id="2614158"/>
    <lineage>
        <taxon>Bacteria</taxon>
        <taxon>Bacillati</taxon>
        <taxon>Bacillota</taxon>
        <taxon>Bacilli</taxon>
        <taxon>Lactobacillales</taxon>
        <taxon>Streptococcaceae</taxon>
        <taxon>Streptococcus</taxon>
    </lineage>
</organism>
<evidence type="ECO:0000256" key="2">
    <source>
        <dbReference type="ARBA" id="ARBA00022917"/>
    </source>
</evidence>
<dbReference type="InterPro" id="IPR027417">
    <property type="entry name" value="P-loop_NTPase"/>
</dbReference>
<protein>
    <submittedName>
        <fullName evidence="5">GTP-binding protein</fullName>
    </submittedName>
</protein>
<evidence type="ECO:0000256" key="1">
    <source>
        <dbReference type="ARBA" id="ARBA00022741"/>
    </source>
</evidence>
<comment type="caution">
    <text evidence="5">The sequence shown here is derived from an EMBL/GenBank/DDBJ whole genome shotgun (WGS) entry which is preliminary data.</text>
</comment>
<proteinExistence type="predicted"/>
<dbReference type="Gene3D" id="3.40.50.300">
    <property type="entry name" value="P-loop containing nucleotide triphosphate hydrolases"/>
    <property type="match status" value="1"/>
</dbReference>
<gene>
    <name evidence="5" type="ORF">ACFPQ3_06245</name>
</gene>
<keyword evidence="3" id="KW-0342">GTP-binding</keyword>
<feature type="domain" description="Tr-type G" evidence="4">
    <location>
        <begin position="2"/>
        <end position="79"/>
    </location>
</feature>
<evidence type="ECO:0000313" key="5">
    <source>
        <dbReference type="EMBL" id="MFC5631184.1"/>
    </source>
</evidence>